<organism evidence="2 3">
    <name type="scientific">Phlebiopsis gigantea (strain 11061_1 CR5-6)</name>
    <name type="common">White-rot fungus</name>
    <name type="synonym">Peniophora gigantea</name>
    <dbReference type="NCBI Taxonomy" id="745531"/>
    <lineage>
        <taxon>Eukaryota</taxon>
        <taxon>Fungi</taxon>
        <taxon>Dikarya</taxon>
        <taxon>Basidiomycota</taxon>
        <taxon>Agaricomycotina</taxon>
        <taxon>Agaricomycetes</taxon>
        <taxon>Polyporales</taxon>
        <taxon>Phanerochaetaceae</taxon>
        <taxon>Phlebiopsis</taxon>
    </lineage>
</organism>
<protein>
    <submittedName>
        <fullName evidence="2">Uncharacterized protein</fullName>
    </submittedName>
</protein>
<sequence length="434" mass="49078">MPTCINLAKLPPAPSHIKSVNFRNTTPGSVKRLLNPAWARLTEFDGFVDSKHPAARMSRSELLRKLPMYKGPHFDMKVFPKAALAHPSTPWPSPPRKLAPDVWPDERRINISLNMLASVKPLNNQVVRRKVKNKMRNAVHLLLTRNPVIKTDETGVQVVKWGDGAKPHAVLQDWTYLIYTRPEIYGLSYPTLIYELKRAFYRLLRPCQQLQQSWEMQYPGVRSYLTKTATSPATSANSVMNLLQSSLPAEVLEDSQELMKDWKQPTQNSSDDDWKILLRDISEDLERGETKFDEGLELDEMSDMDYLSFGNSSTLGLPEDGLGTSPQKTKIVSDFDDPSSSYPSADRHTSGSRSSSQPRPHDEPQGSERPLSQTNRPRRVWPGERKPSAQYPSKRESTPPAPQASRTPTRINPMEKLFAQKPILSPGSSSKNKR</sequence>
<dbReference type="Proteomes" id="UP000053257">
    <property type="component" value="Unassembled WGS sequence"/>
</dbReference>
<reference evidence="2 3" key="1">
    <citation type="journal article" date="2014" name="PLoS Genet.">
        <title>Analysis of the Phlebiopsis gigantea genome, transcriptome and secretome provides insight into its pioneer colonization strategies of wood.</title>
        <authorList>
            <person name="Hori C."/>
            <person name="Ishida T."/>
            <person name="Igarashi K."/>
            <person name="Samejima M."/>
            <person name="Suzuki H."/>
            <person name="Master E."/>
            <person name="Ferreira P."/>
            <person name="Ruiz-Duenas F.J."/>
            <person name="Held B."/>
            <person name="Canessa P."/>
            <person name="Larrondo L.F."/>
            <person name="Schmoll M."/>
            <person name="Druzhinina I.S."/>
            <person name="Kubicek C.P."/>
            <person name="Gaskell J.A."/>
            <person name="Kersten P."/>
            <person name="St John F."/>
            <person name="Glasner J."/>
            <person name="Sabat G."/>
            <person name="Splinter BonDurant S."/>
            <person name="Syed K."/>
            <person name="Yadav J."/>
            <person name="Mgbeahuruike A.C."/>
            <person name="Kovalchuk A."/>
            <person name="Asiegbu F.O."/>
            <person name="Lackner G."/>
            <person name="Hoffmeister D."/>
            <person name="Rencoret J."/>
            <person name="Gutierrez A."/>
            <person name="Sun H."/>
            <person name="Lindquist E."/>
            <person name="Barry K."/>
            <person name="Riley R."/>
            <person name="Grigoriev I.V."/>
            <person name="Henrissat B."/>
            <person name="Kues U."/>
            <person name="Berka R.M."/>
            <person name="Martinez A.T."/>
            <person name="Covert S.F."/>
            <person name="Blanchette R.A."/>
            <person name="Cullen D."/>
        </authorList>
    </citation>
    <scope>NUCLEOTIDE SEQUENCE [LARGE SCALE GENOMIC DNA]</scope>
    <source>
        <strain evidence="2 3">11061_1 CR5-6</strain>
    </source>
</reference>
<dbReference type="STRING" id="745531.A0A0C3NX11"/>
<gene>
    <name evidence="2" type="ORF">PHLGIDRAFT_85936</name>
</gene>
<feature type="compositionally biased region" description="Basic and acidic residues" evidence="1">
    <location>
        <begin position="381"/>
        <end position="397"/>
    </location>
</feature>
<keyword evidence="3" id="KW-1185">Reference proteome</keyword>
<dbReference type="HOGENOM" id="CLU_631781_0_0_1"/>
<evidence type="ECO:0000256" key="1">
    <source>
        <dbReference type="SAM" id="MobiDB-lite"/>
    </source>
</evidence>
<feature type="region of interest" description="Disordered" evidence="1">
    <location>
        <begin position="310"/>
        <end position="434"/>
    </location>
</feature>
<evidence type="ECO:0000313" key="2">
    <source>
        <dbReference type="EMBL" id="KIP09974.1"/>
    </source>
</evidence>
<dbReference type="EMBL" id="KN840460">
    <property type="protein sequence ID" value="KIP09974.1"/>
    <property type="molecule type" value="Genomic_DNA"/>
</dbReference>
<accession>A0A0C3NX11</accession>
<dbReference type="OrthoDB" id="3265918at2759"/>
<name>A0A0C3NX11_PHLG1</name>
<proteinExistence type="predicted"/>
<dbReference type="AlphaFoldDB" id="A0A0C3NX11"/>
<evidence type="ECO:0000313" key="3">
    <source>
        <dbReference type="Proteomes" id="UP000053257"/>
    </source>
</evidence>